<accession>A0A1H3R1R7</accession>
<sequence length="381" mass="42370">MSDERKPGQVLSTRTIAVCSIGLMALAAGLAWLLLWQYGDGSAANNARLDGIRTVGTIVLGAGGAIALLLAARRQQTAERDLEEKRRDLAHKERVQQHTELIAAENMAHQQRVAAASEVDAEARRITDLYTKAVEQLGSEKAPVRLGGLYALERLAQDNESQRQTIVNVLCAYLRMPYDPADKNLENVQEQKVRLTAQNILTDHLSNYTQPVAATFWQDIDLNLVEATLVDFNLRSGRIRSGDFRNARFIKHTVFDGAAFTGDAQFTEAEFSGISYVSGVTFTQAAIFSDATFFEDVEFIRTRFLGDSSFHGALFSKGVVVPNNSTHVYMFENAWIRMAPREQRLLPPSLKPSSQPGMPRPDIEGDWRQLQDTTRRPVGES</sequence>
<organism evidence="3 4">
    <name type="scientific">Amycolatopsis xylanica</name>
    <dbReference type="NCBI Taxonomy" id="589385"/>
    <lineage>
        <taxon>Bacteria</taxon>
        <taxon>Bacillati</taxon>
        <taxon>Actinomycetota</taxon>
        <taxon>Actinomycetes</taxon>
        <taxon>Pseudonocardiales</taxon>
        <taxon>Pseudonocardiaceae</taxon>
        <taxon>Amycolatopsis</taxon>
    </lineage>
</organism>
<feature type="region of interest" description="Disordered" evidence="1">
    <location>
        <begin position="346"/>
        <end position="381"/>
    </location>
</feature>
<dbReference type="EMBL" id="FNON01000010">
    <property type="protein sequence ID" value="SDZ19241.1"/>
    <property type="molecule type" value="Genomic_DNA"/>
</dbReference>
<proteinExistence type="predicted"/>
<dbReference type="Pfam" id="PF13576">
    <property type="entry name" value="Pentapeptide_3"/>
    <property type="match status" value="1"/>
</dbReference>
<name>A0A1H3R1R7_9PSEU</name>
<dbReference type="RefSeq" id="WP_091297304.1">
    <property type="nucleotide sequence ID" value="NZ_FNON01000010.1"/>
</dbReference>
<feature type="transmembrane region" description="Helical" evidence="2">
    <location>
        <begin position="51"/>
        <end position="72"/>
    </location>
</feature>
<keyword evidence="2" id="KW-0472">Membrane</keyword>
<dbReference type="STRING" id="589385.SAMN05421504_110202"/>
<dbReference type="Gene3D" id="2.160.20.80">
    <property type="entry name" value="E3 ubiquitin-protein ligase SopA"/>
    <property type="match status" value="1"/>
</dbReference>
<dbReference type="Proteomes" id="UP000199515">
    <property type="component" value="Unassembled WGS sequence"/>
</dbReference>
<feature type="transmembrane region" description="Helical" evidence="2">
    <location>
        <begin position="15"/>
        <end position="39"/>
    </location>
</feature>
<dbReference type="AlphaFoldDB" id="A0A1H3R1R7"/>
<evidence type="ECO:0000313" key="3">
    <source>
        <dbReference type="EMBL" id="SDZ19241.1"/>
    </source>
</evidence>
<dbReference type="InterPro" id="IPR001646">
    <property type="entry name" value="5peptide_repeat"/>
</dbReference>
<gene>
    <name evidence="3" type="ORF">SAMN05421504_110202</name>
</gene>
<feature type="compositionally biased region" description="Basic and acidic residues" evidence="1">
    <location>
        <begin position="361"/>
        <end position="381"/>
    </location>
</feature>
<reference evidence="3 4" key="1">
    <citation type="submission" date="2016-10" db="EMBL/GenBank/DDBJ databases">
        <authorList>
            <person name="de Groot N.N."/>
        </authorList>
    </citation>
    <scope>NUCLEOTIDE SEQUENCE [LARGE SCALE GENOMIC DNA]</scope>
    <source>
        <strain evidence="3 4">CPCC 202699</strain>
    </source>
</reference>
<protein>
    <submittedName>
        <fullName evidence="3">Pentapeptide repeat-containing protein</fullName>
    </submittedName>
</protein>
<evidence type="ECO:0000256" key="1">
    <source>
        <dbReference type="SAM" id="MobiDB-lite"/>
    </source>
</evidence>
<evidence type="ECO:0000256" key="2">
    <source>
        <dbReference type="SAM" id="Phobius"/>
    </source>
</evidence>
<dbReference type="OrthoDB" id="8440251at2"/>
<keyword evidence="2" id="KW-1133">Transmembrane helix</keyword>
<keyword evidence="4" id="KW-1185">Reference proteome</keyword>
<keyword evidence="2" id="KW-0812">Transmembrane</keyword>
<evidence type="ECO:0000313" key="4">
    <source>
        <dbReference type="Proteomes" id="UP000199515"/>
    </source>
</evidence>